<organism evidence="3 4">
    <name type="scientific">Microlunatus aurantiacus</name>
    <dbReference type="NCBI Taxonomy" id="446786"/>
    <lineage>
        <taxon>Bacteria</taxon>
        <taxon>Bacillati</taxon>
        <taxon>Actinomycetota</taxon>
        <taxon>Actinomycetes</taxon>
        <taxon>Propionibacteriales</taxon>
        <taxon>Propionibacteriaceae</taxon>
        <taxon>Microlunatus</taxon>
    </lineage>
</organism>
<keyword evidence="1" id="KW-1133">Transmembrane helix</keyword>
<evidence type="ECO:0000256" key="1">
    <source>
        <dbReference type="SAM" id="Phobius"/>
    </source>
</evidence>
<keyword evidence="4" id="KW-1185">Reference proteome</keyword>
<feature type="transmembrane region" description="Helical" evidence="1">
    <location>
        <begin position="19"/>
        <end position="41"/>
    </location>
</feature>
<evidence type="ECO:0000313" key="3">
    <source>
        <dbReference type="EMBL" id="GAA3711214.1"/>
    </source>
</evidence>
<name>A0ABP7DYK5_9ACTN</name>
<sequence>MTGPTYTARVSQPGTTSRVALALCWLPVGAAMLGVAVWLIWTRWSSLLNAHPAMLATTIAAGFLGIIALFWAIGSLTVGGRYDAYADDASGQPQARTPAQLRRRARIRVALGVPALVVCVLLASGLAWARPFAAAPVATAAMRSGDDIQVTDRLTWFEMRKVAVSTTGQPILPTVGLVFVPGARVDPRAYANVLRPVAEAGYLVAVVKPPFDLALPNSTQAASVVENHPEIRHWAVGGHSLGGVAASAYADDHPVAGLLLYASYPASELTRTDLITTSVSGSADGLATPAKIAEAKPKLPEATRYVVVEGGVHAFFGDYGDQPGDGTPTIPRAEAQAQIVKATIELLASLTPKPKTR</sequence>
<proteinExistence type="predicted"/>
<evidence type="ECO:0000259" key="2">
    <source>
        <dbReference type="Pfam" id="PF12695"/>
    </source>
</evidence>
<evidence type="ECO:0000313" key="4">
    <source>
        <dbReference type="Proteomes" id="UP001500051"/>
    </source>
</evidence>
<dbReference type="Proteomes" id="UP001500051">
    <property type="component" value="Unassembled WGS sequence"/>
</dbReference>
<feature type="transmembrane region" description="Helical" evidence="1">
    <location>
        <begin position="53"/>
        <end position="73"/>
    </location>
</feature>
<dbReference type="Gene3D" id="3.40.50.1820">
    <property type="entry name" value="alpha/beta hydrolase"/>
    <property type="match status" value="1"/>
</dbReference>
<gene>
    <name evidence="3" type="ORF">GCM10022204_32430</name>
</gene>
<dbReference type="EMBL" id="BAAAYX010000013">
    <property type="protein sequence ID" value="GAA3711214.1"/>
    <property type="molecule type" value="Genomic_DNA"/>
</dbReference>
<protein>
    <recommendedName>
        <fullName evidence="2">Alpha/beta hydrolase fold-5 domain-containing protein</fullName>
    </recommendedName>
</protein>
<dbReference type="SUPFAM" id="SSF53474">
    <property type="entry name" value="alpha/beta-Hydrolases"/>
    <property type="match status" value="1"/>
</dbReference>
<accession>A0ABP7DYK5</accession>
<dbReference type="InterPro" id="IPR029059">
    <property type="entry name" value="AB_hydrolase_5"/>
</dbReference>
<dbReference type="Pfam" id="PF12695">
    <property type="entry name" value="Abhydrolase_5"/>
    <property type="match status" value="1"/>
</dbReference>
<comment type="caution">
    <text evidence="3">The sequence shown here is derived from an EMBL/GenBank/DDBJ whole genome shotgun (WGS) entry which is preliminary data.</text>
</comment>
<reference evidence="4" key="1">
    <citation type="journal article" date="2019" name="Int. J. Syst. Evol. Microbiol.">
        <title>The Global Catalogue of Microorganisms (GCM) 10K type strain sequencing project: providing services to taxonomists for standard genome sequencing and annotation.</title>
        <authorList>
            <consortium name="The Broad Institute Genomics Platform"/>
            <consortium name="The Broad Institute Genome Sequencing Center for Infectious Disease"/>
            <person name="Wu L."/>
            <person name="Ma J."/>
        </authorList>
    </citation>
    <scope>NUCLEOTIDE SEQUENCE [LARGE SCALE GENOMIC DNA]</scope>
    <source>
        <strain evidence="4">JCM 16548</strain>
    </source>
</reference>
<dbReference type="InterPro" id="IPR029058">
    <property type="entry name" value="AB_hydrolase_fold"/>
</dbReference>
<feature type="transmembrane region" description="Helical" evidence="1">
    <location>
        <begin position="109"/>
        <end position="129"/>
    </location>
</feature>
<keyword evidence="1" id="KW-0812">Transmembrane</keyword>
<feature type="domain" description="Alpha/beta hydrolase fold-5" evidence="2">
    <location>
        <begin position="177"/>
        <end position="335"/>
    </location>
</feature>
<keyword evidence="1" id="KW-0472">Membrane</keyword>